<dbReference type="PANTHER" id="PTHR23514">
    <property type="entry name" value="BYPASS OF STOP CODON PROTEIN 6"/>
    <property type="match status" value="1"/>
</dbReference>
<feature type="transmembrane region" description="Helical" evidence="5">
    <location>
        <begin position="416"/>
        <end position="438"/>
    </location>
</feature>
<dbReference type="RefSeq" id="WP_092648756.1">
    <property type="nucleotide sequence ID" value="NZ_LT629792.1"/>
</dbReference>
<feature type="transmembrane region" description="Helical" evidence="5">
    <location>
        <begin position="50"/>
        <end position="71"/>
    </location>
</feature>
<evidence type="ECO:0000259" key="6">
    <source>
        <dbReference type="PROSITE" id="PS50850"/>
    </source>
</evidence>
<keyword evidence="3 5" id="KW-1133">Transmembrane helix</keyword>
<feature type="transmembrane region" description="Helical" evidence="5">
    <location>
        <begin position="115"/>
        <end position="137"/>
    </location>
</feature>
<feature type="domain" description="Major facilitator superfamily (MFS) profile" evidence="6">
    <location>
        <begin position="261"/>
        <end position="447"/>
    </location>
</feature>
<dbReference type="InterPro" id="IPR036259">
    <property type="entry name" value="MFS_trans_sf"/>
</dbReference>
<feature type="transmembrane region" description="Helical" evidence="5">
    <location>
        <begin position="298"/>
        <end position="319"/>
    </location>
</feature>
<dbReference type="SUPFAM" id="SSF103473">
    <property type="entry name" value="MFS general substrate transporter"/>
    <property type="match status" value="1"/>
</dbReference>
<sequence length="447" mass="46519">MPPPNQKVTFQQARAARLAVAALFFTNGALFSNLIPRYPEIKDIFALSDSIYGLTIALFPLGAICAGPLAGAFIRRFSSARTACLGTVGIGVFLSIVGLIATWRASLGAQATGTTLATAVYILYAVMFFSGGAFDSVTDVGQNAHGLRVQKLYGRSIINSFHAAWSIGAVAGGLMGSLATSLHIPLGWHLTGSSLIFIIVGFTAYRFTLPGSDDVPERIERITDAESMTLSGRTTPGGPDIASDQAESTQTQQVRPVAVSTLVAITTLTFLSISGTLVEDAGNAWSALIMRDYLGIPGGAAGLAFVVLLFSQAIGRIVADKVIDAIGARGTSFIGGAMVLVGGVVAFVYPHVATMILAMVLAGAGCSAIVPIAMNAADNIPRMKTGSGLTIVTWLMRLAFLLSPPIMGMIVEATSLRAVLAVLAVSGALTLATAWIIAPRDRRGRLS</sequence>
<comment type="subcellular location">
    <subcellularLocation>
        <location evidence="1">Cell membrane</location>
        <topology evidence="1">Multi-pass membrane protein</topology>
    </subcellularLocation>
</comment>
<evidence type="ECO:0000256" key="5">
    <source>
        <dbReference type="SAM" id="Phobius"/>
    </source>
</evidence>
<keyword evidence="2 5" id="KW-0812">Transmembrane</keyword>
<gene>
    <name evidence="7" type="ORF">SAMN04489714_1520</name>
</gene>
<evidence type="ECO:0000256" key="3">
    <source>
        <dbReference type="ARBA" id="ARBA00022989"/>
    </source>
</evidence>
<keyword evidence="4 5" id="KW-0472">Membrane</keyword>
<dbReference type="EMBL" id="LT629792">
    <property type="protein sequence ID" value="SDT99850.1"/>
    <property type="molecule type" value="Genomic_DNA"/>
</dbReference>
<evidence type="ECO:0000313" key="7">
    <source>
        <dbReference type="EMBL" id="SDT99850.1"/>
    </source>
</evidence>
<feature type="transmembrane region" description="Helical" evidence="5">
    <location>
        <begin position="257"/>
        <end position="278"/>
    </location>
</feature>
<accession>A0ABY0V979</accession>
<feature type="transmembrane region" description="Helical" evidence="5">
    <location>
        <begin position="389"/>
        <end position="410"/>
    </location>
</feature>
<dbReference type="PROSITE" id="PS50850">
    <property type="entry name" value="MFS"/>
    <property type="match status" value="1"/>
</dbReference>
<dbReference type="InterPro" id="IPR020846">
    <property type="entry name" value="MFS_dom"/>
</dbReference>
<keyword evidence="8" id="KW-1185">Reference proteome</keyword>
<feature type="transmembrane region" description="Helical" evidence="5">
    <location>
        <begin position="186"/>
        <end position="205"/>
    </location>
</feature>
<evidence type="ECO:0000256" key="4">
    <source>
        <dbReference type="ARBA" id="ARBA00023136"/>
    </source>
</evidence>
<dbReference type="InterPro" id="IPR051788">
    <property type="entry name" value="MFS_Transporter"/>
</dbReference>
<feature type="transmembrane region" description="Helical" evidence="5">
    <location>
        <begin position="157"/>
        <end position="180"/>
    </location>
</feature>
<dbReference type="Gene3D" id="1.20.1250.20">
    <property type="entry name" value="MFS general substrate transporter like domains"/>
    <property type="match status" value="2"/>
</dbReference>
<evidence type="ECO:0000313" key="8">
    <source>
        <dbReference type="Proteomes" id="UP000198976"/>
    </source>
</evidence>
<proteinExistence type="predicted"/>
<evidence type="ECO:0000256" key="2">
    <source>
        <dbReference type="ARBA" id="ARBA00022692"/>
    </source>
</evidence>
<dbReference type="Pfam" id="PF07690">
    <property type="entry name" value="MFS_1"/>
    <property type="match status" value="1"/>
</dbReference>
<feature type="transmembrane region" description="Helical" evidence="5">
    <location>
        <begin position="331"/>
        <end position="349"/>
    </location>
</feature>
<organism evidence="7 8">
    <name type="scientific">Schaalia radingae</name>
    <dbReference type="NCBI Taxonomy" id="131110"/>
    <lineage>
        <taxon>Bacteria</taxon>
        <taxon>Bacillati</taxon>
        <taxon>Actinomycetota</taxon>
        <taxon>Actinomycetes</taxon>
        <taxon>Actinomycetales</taxon>
        <taxon>Actinomycetaceae</taxon>
        <taxon>Schaalia</taxon>
    </lineage>
</organism>
<reference evidence="7 8" key="1">
    <citation type="submission" date="2016-10" db="EMBL/GenBank/DDBJ databases">
        <authorList>
            <person name="Varghese N."/>
            <person name="Submissions S."/>
        </authorList>
    </citation>
    <scope>NUCLEOTIDE SEQUENCE [LARGE SCALE GENOMIC DNA]</scope>
    <source>
        <strain evidence="7 8">DSM 9169</strain>
    </source>
</reference>
<dbReference type="CDD" id="cd17393">
    <property type="entry name" value="MFS_MosC_like"/>
    <property type="match status" value="1"/>
</dbReference>
<dbReference type="Proteomes" id="UP000198976">
    <property type="component" value="Chromosome I"/>
</dbReference>
<dbReference type="PANTHER" id="PTHR23514:SF13">
    <property type="entry name" value="INNER MEMBRANE PROTEIN YBJJ"/>
    <property type="match status" value="1"/>
</dbReference>
<feature type="transmembrane region" description="Helical" evidence="5">
    <location>
        <begin position="83"/>
        <end position="103"/>
    </location>
</feature>
<protein>
    <submittedName>
        <fullName evidence="7">Major Facilitator Superfamily protein</fullName>
    </submittedName>
</protein>
<evidence type="ECO:0000256" key="1">
    <source>
        <dbReference type="ARBA" id="ARBA00004651"/>
    </source>
</evidence>
<feature type="transmembrane region" description="Helical" evidence="5">
    <location>
        <begin position="15"/>
        <end position="35"/>
    </location>
</feature>
<name>A0ABY0V979_9ACTO</name>
<feature type="transmembrane region" description="Helical" evidence="5">
    <location>
        <begin position="355"/>
        <end position="377"/>
    </location>
</feature>
<dbReference type="InterPro" id="IPR011701">
    <property type="entry name" value="MFS"/>
</dbReference>